<dbReference type="InterPro" id="IPR007375">
    <property type="entry name" value="SoxG"/>
</dbReference>
<dbReference type="RefSeq" id="WP_107990777.1">
    <property type="nucleotide sequence ID" value="NZ_QAYG01000006.1"/>
</dbReference>
<proteinExistence type="predicted"/>
<gene>
    <name evidence="1" type="ORF">C8N35_106218</name>
</gene>
<keyword evidence="2" id="KW-1185">Reference proteome</keyword>
<dbReference type="AlphaFoldDB" id="A0A2T5V7U6"/>
<organism evidence="1 2">
    <name type="scientific">Breoghania corrubedonensis</name>
    <dbReference type="NCBI Taxonomy" id="665038"/>
    <lineage>
        <taxon>Bacteria</taxon>
        <taxon>Pseudomonadati</taxon>
        <taxon>Pseudomonadota</taxon>
        <taxon>Alphaproteobacteria</taxon>
        <taxon>Hyphomicrobiales</taxon>
        <taxon>Stappiaceae</taxon>
        <taxon>Breoghania</taxon>
    </lineage>
</organism>
<accession>A0A2T5V7U6</accession>
<reference evidence="1 2" key="1">
    <citation type="submission" date="2018-04" db="EMBL/GenBank/DDBJ databases">
        <title>Genomic Encyclopedia of Archaeal and Bacterial Type Strains, Phase II (KMG-II): from individual species to whole genera.</title>
        <authorList>
            <person name="Goeker M."/>
        </authorList>
    </citation>
    <scope>NUCLEOTIDE SEQUENCE [LARGE SCALE GENOMIC DNA]</scope>
    <source>
        <strain evidence="1 2">DSM 23382</strain>
    </source>
</reference>
<sequence>MADAMMTADAGERAGALSRLFQGGEASTTAGPLTLSEMPVPGQINLRGNPSDAAFAEAVAKVLGCRLPVAANTVEKGGDFSLLWLGPDEWLVLTAPGAEAELSAGLVEALAGQHFAITDVTGNRALFRLSGTPAREVLAKGCSLDLHPSRFATGQCAQTLLARSGIILSQVDDAPSYDILPRRSFAEYTWRWLEDAMAEYR</sequence>
<comment type="caution">
    <text evidence="1">The sequence shown here is derived from an EMBL/GenBank/DDBJ whole genome shotgun (WGS) entry which is preliminary data.</text>
</comment>
<dbReference type="Gene3D" id="3.30.1360.120">
    <property type="entry name" value="Probable tRNA modification gtpase trme, domain 1"/>
    <property type="match status" value="1"/>
</dbReference>
<dbReference type="InterPro" id="IPR027266">
    <property type="entry name" value="TrmE/GcvT-like"/>
</dbReference>
<protein>
    <submittedName>
        <fullName evidence="1">Sarcosine oxidase subunit gamma</fullName>
    </submittedName>
</protein>
<dbReference type="SUPFAM" id="SSF103025">
    <property type="entry name" value="Folate-binding domain"/>
    <property type="match status" value="1"/>
</dbReference>
<dbReference type="Pfam" id="PF04268">
    <property type="entry name" value="SoxG"/>
    <property type="match status" value="1"/>
</dbReference>
<dbReference type="EMBL" id="QAYG01000006">
    <property type="protein sequence ID" value="PTW59833.1"/>
    <property type="molecule type" value="Genomic_DNA"/>
</dbReference>
<evidence type="ECO:0000313" key="2">
    <source>
        <dbReference type="Proteomes" id="UP000244081"/>
    </source>
</evidence>
<evidence type="ECO:0000313" key="1">
    <source>
        <dbReference type="EMBL" id="PTW59833.1"/>
    </source>
</evidence>
<dbReference type="Gene3D" id="3.30.70.1520">
    <property type="entry name" value="Heterotetrameric sarcosine oxidase"/>
    <property type="match status" value="1"/>
</dbReference>
<dbReference type="OrthoDB" id="7562825at2"/>
<dbReference type="Proteomes" id="UP000244081">
    <property type="component" value="Unassembled WGS sequence"/>
</dbReference>
<name>A0A2T5V7U6_9HYPH</name>